<dbReference type="AlphaFoldDB" id="J3NZ24"/>
<gene>
    <name evidence="3" type="primary">20346982</name>
    <name evidence="2" type="ORF">GGTG_06524</name>
</gene>
<dbReference type="HOGENOM" id="CLU_130533_0_0_1"/>
<reference evidence="3" key="5">
    <citation type="submission" date="2018-04" db="UniProtKB">
        <authorList>
            <consortium name="EnsemblFungi"/>
        </authorList>
    </citation>
    <scope>IDENTIFICATION</scope>
    <source>
        <strain evidence="3">R3-111a-1</strain>
    </source>
</reference>
<dbReference type="VEuPathDB" id="FungiDB:GGTG_06524"/>
<reference evidence="2" key="2">
    <citation type="submission" date="2010-07" db="EMBL/GenBank/DDBJ databases">
        <authorList>
            <consortium name="The Broad Institute Genome Sequencing Platform"/>
            <consortium name="Broad Institute Genome Sequencing Center for Infectious Disease"/>
            <person name="Ma L.-J."/>
            <person name="Dead R."/>
            <person name="Young S."/>
            <person name="Zeng Q."/>
            <person name="Koehrsen M."/>
            <person name="Alvarado L."/>
            <person name="Berlin A."/>
            <person name="Chapman S.B."/>
            <person name="Chen Z."/>
            <person name="Freedman E."/>
            <person name="Gellesch M."/>
            <person name="Goldberg J."/>
            <person name="Griggs A."/>
            <person name="Gujja S."/>
            <person name="Heilman E.R."/>
            <person name="Heiman D."/>
            <person name="Hepburn T."/>
            <person name="Howarth C."/>
            <person name="Jen D."/>
            <person name="Larson L."/>
            <person name="Mehta T."/>
            <person name="Neiman D."/>
            <person name="Pearson M."/>
            <person name="Roberts A."/>
            <person name="Saif S."/>
            <person name="Shea T."/>
            <person name="Shenoy N."/>
            <person name="Sisk P."/>
            <person name="Stolte C."/>
            <person name="Sykes S."/>
            <person name="Walk T."/>
            <person name="White J."/>
            <person name="Yandava C."/>
            <person name="Haas B."/>
            <person name="Nusbaum C."/>
            <person name="Birren B."/>
        </authorList>
    </citation>
    <scope>NUCLEOTIDE SEQUENCE</scope>
    <source>
        <strain evidence="2">R3-111a-1</strain>
    </source>
</reference>
<dbReference type="eggNOG" id="ENOG502T4E9">
    <property type="taxonomic scope" value="Eukaryota"/>
</dbReference>
<dbReference type="RefSeq" id="XP_009222607.1">
    <property type="nucleotide sequence ID" value="XM_009224343.1"/>
</dbReference>
<accession>J3NZ24</accession>
<feature type="region of interest" description="Disordered" evidence="1">
    <location>
        <begin position="29"/>
        <end position="126"/>
    </location>
</feature>
<dbReference type="Proteomes" id="UP000006039">
    <property type="component" value="Unassembled WGS sequence"/>
</dbReference>
<reference evidence="4" key="1">
    <citation type="submission" date="2010-07" db="EMBL/GenBank/DDBJ databases">
        <title>The genome sequence of Gaeumannomyces graminis var. tritici strain R3-111a-1.</title>
        <authorList>
            <consortium name="The Broad Institute Genome Sequencing Platform"/>
            <person name="Ma L.-J."/>
            <person name="Dead R."/>
            <person name="Young S."/>
            <person name="Zeng Q."/>
            <person name="Koehrsen M."/>
            <person name="Alvarado L."/>
            <person name="Berlin A."/>
            <person name="Chapman S.B."/>
            <person name="Chen Z."/>
            <person name="Freedman E."/>
            <person name="Gellesch M."/>
            <person name="Goldberg J."/>
            <person name="Griggs A."/>
            <person name="Gujja S."/>
            <person name="Heilman E.R."/>
            <person name="Heiman D."/>
            <person name="Hepburn T."/>
            <person name="Howarth C."/>
            <person name="Jen D."/>
            <person name="Larson L."/>
            <person name="Mehta T."/>
            <person name="Neiman D."/>
            <person name="Pearson M."/>
            <person name="Roberts A."/>
            <person name="Saif S."/>
            <person name="Shea T."/>
            <person name="Shenoy N."/>
            <person name="Sisk P."/>
            <person name="Stolte C."/>
            <person name="Sykes S."/>
            <person name="Walk T."/>
            <person name="White J."/>
            <person name="Yandava C."/>
            <person name="Haas B."/>
            <person name="Nusbaum C."/>
            <person name="Birren B."/>
        </authorList>
    </citation>
    <scope>NUCLEOTIDE SEQUENCE [LARGE SCALE GENOMIC DNA]</scope>
    <source>
        <strain evidence="4">R3-111a-1</strain>
    </source>
</reference>
<evidence type="ECO:0000313" key="3">
    <source>
        <dbReference type="EnsemblFungi" id="EJT76607"/>
    </source>
</evidence>
<dbReference type="EMBL" id="GL385397">
    <property type="protein sequence ID" value="EJT76607.1"/>
    <property type="molecule type" value="Genomic_DNA"/>
</dbReference>
<evidence type="ECO:0000313" key="2">
    <source>
        <dbReference type="EMBL" id="EJT76607.1"/>
    </source>
</evidence>
<dbReference type="EnsemblFungi" id="EJT76607">
    <property type="protein sequence ID" value="EJT76607"/>
    <property type="gene ID" value="GGTG_06524"/>
</dbReference>
<name>J3NZ24_GAET3</name>
<dbReference type="OrthoDB" id="5149687at2759"/>
<organism evidence="2">
    <name type="scientific">Gaeumannomyces tritici (strain R3-111a-1)</name>
    <name type="common">Wheat and barley take-all root rot fungus</name>
    <name type="synonym">Gaeumannomyces graminis var. tritici</name>
    <dbReference type="NCBI Taxonomy" id="644352"/>
    <lineage>
        <taxon>Eukaryota</taxon>
        <taxon>Fungi</taxon>
        <taxon>Dikarya</taxon>
        <taxon>Ascomycota</taxon>
        <taxon>Pezizomycotina</taxon>
        <taxon>Sordariomycetes</taxon>
        <taxon>Sordariomycetidae</taxon>
        <taxon>Magnaporthales</taxon>
        <taxon>Magnaporthaceae</taxon>
        <taxon>Gaeumannomyces</taxon>
    </lineage>
</organism>
<dbReference type="GeneID" id="20346982"/>
<reference evidence="2" key="3">
    <citation type="submission" date="2010-09" db="EMBL/GenBank/DDBJ databases">
        <title>Annotation of Gaeumannomyces graminis var. tritici R3-111a-1.</title>
        <authorList>
            <consortium name="The Broad Institute Genome Sequencing Platform"/>
            <person name="Ma L.-J."/>
            <person name="Dead R."/>
            <person name="Young S.K."/>
            <person name="Zeng Q."/>
            <person name="Gargeya S."/>
            <person name="Fitzgerald M."/>
            <person name="Haas B."/>
            <person name="Abouelleil A."/>
            <person name="Alvarado L."/>
            <person name="Arachchi H.M."/>
            <person name="Berlin A."/>
            <person name="Brown A."/>
            <person name="Chapman S.B."/>
            <person name="Chen Z."/>
            <person name="Dunbar C."/>
            <person name="Freedman E."/>
            <person name="Gearin G."/>
            <person name="Gellesch M."/>
            <person name="Goldberg J."/>
            <person name="Griggs A."/>
            <person name="Gujja S."/>
            <person name="Heiman D."/>
            <person name="Howarth C."/>
            <person name="Larson L."/>
            <person name="Lui A."/>
            <person name="MacDonald P.J.P."/>
            <person name="Mehta T."/>
            <person name="Montmayeur A."/>
            <person name="Murphy C."/>
            <person name="Neiman D."/>
            <person name="Pearson M."/>
            <person name="Priest M."/>
            <person name="Roberts A."/>
            <person name="Saif S."/>
            <person name="Shea T."/>
            <person name="Shenoy N."/>
            <person name="Sisk P."/>
            <person name="Stolte C."/>
            <person name="Sykes S."/>
            <person name="Yandava C."/>
            <person name="Wortman J."/>
            <person name="Nusbaum C."/>
            <person name="Birren B."/>
        </authorList>
    </citation>
    <scope>NUCLEOTIDE SEQUENCE</scope>
    <source>
        <strain evidence="2">R3-111a-1</strain>
    </source>
</reference>
<evidence type="ECO:0000256" key="1">
    <source>
        <dbReference type="SAM" id="MobiDB-lite"/>
    </source>
</evidence>
<feature type="compositionally biased region" description="Low complexity" evidence="1">
    <location>
        <begin position="81"/>
        <end position="101"/>
    </location>
</feature>
<proteinExistence type="predicted"/>
<sequence>MCYQINYMLPCEHVRTHIVYCADAPPVPTASEWPSSPAGPRAEKRSKGPKGPKSRGGGNSSSSSSSSGGHHHHHTDDTRTGRASSSSYSPAATTAATAQTRRPCRNLTQQSLPYPTPPSFAGSPTAAASSPLLPKCPLERCPFEERNRCWNCCWCGKQCNDTGRCRCVMIIEGNQVECEHICCGNCTAA</sequence>
<reference evidence="3" key="4">
    <citation type="journal article" date="2015" name="G3 (Bethesda)">
        <title>Genome sequences of three phytopathogenic species of the Magnaporthaceae family of fungi.</title>
        <authorList>
            <person name="Okagaki L.H."/>
            <person name="Nunes C.C."/>
            <person name="Sailsbery J."/>
            <person name="Clay B."/>
            <person name="Brown D."/>
            <person name="John T."/>
            <person name="Oh Y."/>
            <person name="Young N."/>
            <person name="Fitzgerald M."/>
            <person name="Haas B.J."/>
            <person name="Zeng Q."/>
            <person name="Young S."/>
            <person name="Adiconis X."/>
            <person name="Fan L."/>
            <person name="Levin J.Z."/>
            <person name="Mitchell T.K."/>
            <person name="Okubara P.A."/>
            <person name="Farman M.L."/>
            <person name="Kohn L.M."/>
            <person name="Birren B."/>
            <person name="Ma L.-J."/>
            <person name="Dean R.A."/>
        </authorList>
    </citation>
    <scope>NUCLEOTIDE SEQUENCE</scope>
    <source>
        <strain evidence="3">R3-111a-1</strain>
    </source>
</reference>
<protein>
    <submittedName>
        <fullName evidence="2 3">Uncharacterized protein</fullName>
    </submittedName>
</protein>
<keyword evidence="4" id="KW-1185">Reference proteome</keyword>
<evidence type="ECO:0000313" key="4">
    <source>
        <dbReference type="Proteomes" id="UP000006039"/>
    </source>
</evidence>